<gene>
    <name evidence="2" type="ORF">MNB_SV-8-1370</name>
</gene>
<feature type="transmembrane region" description="Helical" evidence="1">
    <location>
        <begin position="12"/>
        <end position="38"/>
    </location>
</feature>
<name>A0A1W1BGT2_9ZZZZ</name>
<dbReference type="InterPro" id="IPR027463">
    <property type="entry name" value="AcrB_DN_DC_subdom"/>
</dbReference>
<feature type="transmembrane region" description="Helical" evidence="1">
    <location>
        <begin position="385"/>
        <end position="404"/>
    </location>
</feature>
<keyword evidence="1" id="KW-0472">Membrane</keyword>
<dbReference type="SUPFAM" id="SSF82866">
    <property type="entry name" value="Multidrug efflux transporter AcrB transmembrane domain"/>
    <property type="match status" value="1"/>
</dbReference>
<organism evidence="2">
    <name type="scientific">hydrothermal vent metagenome</name>
    <dbReference type="NCBI Taxonomy" id="652676"/>
    <lineage>
        <taxon>unclassified sequences</taxon>
        <taxon>metagenomes</taxon>
        <taxon>ecological metagenomes</taxon>
    </lineage>
</organism>
<feature type="transmembrane region" description="Helical" evidence="1">
    <location>
        <begin position="490"/>
        <end position="512"/>
    </location>
</feature>
<dbReference type="Gene3D" id="1.20.1640.10">
    <property type="entry name" value="Multidrug efflux transporter AcrB transmembrane domain"/>
    <property type="match status" value="2"/>
</dbReference>
<proteinExistence type="predicted"/>
<dbReference type="PRINTS" id="PR00702">
    <property type="entry name" value="ACRIFLAVINRP"/>
</dbReference>
<feature type="transmembrane region" description="Helical" evidence="1">
    <location>
        <begin position="436"/>
        <end position="457"/>
    </location>
</feature>
<protein>
    <submittedName>
        <fullName evidence="2">RND multidrug efflux transporter Acriflavin resistance protein</fullName>
    </submittedName>
</protein>
<dbReference type="PANTHER" id="PTHR32063">
    <property type="match status" value="1"/>
</dbReference>
<reference evidence="2" key="1">
    <citation type="submission" date="2016-10" db="EMBL/GenBank/DDBJ databases">
        <authorList>
            <person name="de Groot N.N."/>
        </authorList>
    </citation>
    <scope>NUCLEOTIDE SEQUENCE</scope>
</reference>
<sequence length="571" mass="63833">MEHYKIKNIAGYLSKIFLSNPLTPILAIAILLLGFISLQTMPREEDPQIEVSGGAVMVALPGASPQEVLNVVVKPLERRIREIKGVEHVYGMAMNNVGMVNVQYFIGEDRESSNLKLYDKVMQNMDQLPKGTMPPLVKPFDIDIDIPILTAAFYNLSHTKPDIVKLYKIIRDLQQEINALDNVSKTTLKGVKRPQFNVLIDLHKLSAYHISLGQVAQAIKSISTNAPMIDTENNKGKLVVFGVENAIDTIDDLKELIIAQYMGSPIYLKNIATVAYNYDIQNYQDALISYQKGMDNEPEAIKYNMHRHKKGEAMEEGHAEKAEFRDMAGQITLTVSKLKGTNAVHIAQEAIKKIQETKKKLNNAGVGFIITRNYGERADEAVNELVHHLEITIFIIMLILIPFLGWRESMVVTVAVPMILAATLFIAQLTDQTINRITLFAFLLSLGLIVDDAIIVIENIHRRLHLDIDKKSVDEIIVQATDEIGPSTNIATIAIILTMVPMGFVGGMMGQFMKPIPLNVPVGLAVSLFVAYVFAPYLARKFINFKKIKADVLAHHEKCEKSHKESNEEKV</sequence>
<dbReference type="Pfam" id="PF00873">
    <property type="entry name" value="ACR_tran"/>
    <property type="match status" value="2"/>
</dbReference>
<accession>A0A1W1BGT2</accession>
<evidence type="ECO:0000256" key="1">
    <source>
        <dbReference type="SAM" id="Phobius"/>
    </source>
</evidence>
<dbReference type="Gene3D" id="3.30.70.1430">
    <property type="entry name" value="Multidrug efflux transporter AcrB pore domain"/>
    <property type="match status" value="1"/>
</dbReference>
<dbReference type="InterPro" id="IPR001036">
    <property type="entry name" value="Acrflvin-R"/>
</dbReference>
<feature type="transmembrane region" description="Helical" evidence="1">
    <location>
        <begin position="518"/>
        <end position="539"/>
    </location>
</feature>
<dbReference type="GO" id="GO:0042910">
    <property type="term" value="F:xenobiotic transmembrane transporter activity"/>
    <property type="evidence" value="ECO:0007669"/>
    <property type="project" value="TreeGrafter"/>
</dbReference>
<dbReference type="Gene3D" id="3.30.70.1320">
    <property type="entry name" value="Multidrug efflux transporter AcrB pore domain like"/>
    <property type="match status" value="2"/>
</dbReference>
<dbReference type="SUPFAM" id="SSF82714">
    <property type="entry name" value="Multidrug efflux transporter AcrB TolC docking domain, DN and DC subdomains"/>
    <property type="match status" value="1"/>
</dbReference>
<feature type="transmembrane region" description="Helical" evidence="1">
    <location>
        <begin position="411"/>
        <end position="430"/>
    </location>
</feature>
<dbReference type="PANTHER" id="PTHR32063:SF16">
    <property type="entry name" value="CATION EFFLUX SYSTEM (ACRB_ACRD_ACRF FAMILY)"/>
    <property type="match status" value="1"/>
</dbReference>
<keyword evidence="1" id="KW-0812">Transmembrane</keyword>
<dbReference type="SUPFAM" id="SSF82693">
    <property type="entry name" value="Multidrug efflux transporter AcrB pore domain, PN1, PN2, PC1 and PC2 subdomains"/>
    <property type="match status" value="1"/>
</dbReference>
<dbReference type="AlphaFoldDB" id="A0A1W1BGT2"/>
<evidence type="ECO:0000313" key="2">
    <source>
        <dbReference type="EMBL" id="SFV52736.1"/>
    </source>
</evidence>
<keyword evidence="1" id="KW-1133">Transmembrane helix</keyword>
<dbReference type="GO" id="GO:0005886">
    <property type="term" value="C:plasma membrane"/>
    <property type="evidence" value="ECO:0007669"/>
    <property type="project" value="TreeGrafter"/>
</dbReference>
<dbReference type="EMBL" id="FPHD01000020">
    <property type="protein sequence ID" value="SFV52736.1"/>
    <property type="molecule type" value="Genomic_DNA"/>
</dbReference>
<dbReference type="Gene3D" id="3.30.2090.10">
    <property type="entry name" value="Multidrug efflux transporter AcrB TolC docking domain, DN and DC subdomains"/>
    <property type="match status" value="1"/>
</dbReference>